<comment type="caution">
    <text evidence="6">The sequence shown here is derived from an EMBL/GenBank/DDBJ whole genome shotgun (WGS) entry which is preliminary data.</text>
</comment>
<reference evidence="6 7" key="1">
    <citation type="submission" date="2024-06" db="EMBL/GenBank/DDBJ databases">
        <title>Sorghum-associated microbial communities from plants grown in Nebraska, USA.</title>
        <authorList>
            <person name="Schachtman D."/>
        </authorList>
    </citation>
    <scope>NUCLEOTIDE SEQUENCE [LARGE SCALE GENOMIC DNA]</scope>
    <source>
        <strain evidence="6 7">2709</strain>
    </source>
</reference>
<sequence length="125" mass="13557">MIDEDSQTIDLCNSSDLQEGGLAVPFDIVYGGQTCRAFAIRFEGVVHAYLNRCTHVAMEMDYQEGKFFDDSGQWLLCASHGAAYAPDSGECAGGPCRGGLVKVALSEKDGVVSWHTSYLLKPLVF</sequence>
<keyword evidence="1" id="KW-0001">2Fe-2S</keyword>
<dbReference type="PANTHER" id="PTHR40261:SF1">
    <property type="entry name" value="RIESKE DOMAIN-CONTAINING PROTEIN"/>
    <property type="match status" value="1"/>
</dbReference>
<evidence type="ECO:0000313" key="7">
    <source>
        <dbReference type="Proteomes" id="UP001549320"/>
    </source>
</evidence>
<name>A0ABV2Q5N9_9BURK</name>
<evidence type="ECO:0000259" key="5">
    <source>
        <dbReference type="PROSITE" id="PS51296"/>
    </source>
</evidence>
<evidence type="ECO:0000256" key="4">
    <source>
        <dbReference type="ARBA" id="ARBA00023014"/>
    </source>
</evidence>
<evidence type="ECO:0000313" key="6">
    <source>
        <dbReference type="EMBL" id="MET4576353.1"/>
    </source>
</evidence>
<feature type="domain" description="Rieske" evidence="5">
    <location>
        <begin position="9"/>
        <end position="114"/>
    </location>
</feature>
<keyword evidence="2" id="KW-0479">Metal-binding</keyword>
<dbReference type="InterPro" id="IPR036922">
    <property type="entry name" value="Rieske_2Fe-2S_sf"/>
</dbReference>
<organism evidence="6 7">
    <name type="scientific">Ottowia thiooxydans</name>
    <dbReference type="NCBI Taxonomy" id="219182"/>
    <lineage>
        <taxon>Bacteria</taxon>
        <taxon>Pseudomonadati</taxon>
        <taxon>Pseudomonadota</taxon>
        <taxon>Betaproteobacteria</taxon>
        <taxon>Burkholderiales</taxon>
        <taxon>Comamonadaceae</taxon>
        <taxon>Ottowia</taxon>
    </lineage>
</organism>
<dbReference type="Proteomes" id="UP001549320">
    <property type="component" value="Unassembled WGS sequence"/>
</dbReference>
<keyword evidence="3" id="KW-0408">Iron</keyword>
<dbReference type="PROSITE" id="PS51296">
    <property type="entry name" value="RIESKE"/>
    <property type="match status" value="1"/>
</dbReference>
<evidence type="ECO:0000256" key="3">
    <source>
        <dbReference type="ARBA" id="ARBA00023004"/>
    </source>
</evidence>
<proteinExistence type="predicted"/>
<dbReference type="RefSeq" id="WP_354442438.1">
    <property type="nucleotide sequence ID" value="NZ_JBEPSH010000003.1"/>
</dbReference>
<gene>
    <name evidence="6" type="ORF">ABIE13_001462</name>
</gene>
<dbReference type="Pfam" id="PF00355">
    <property type="entry name" value="Rieske"/>
    <property type="match status" value="1"/>
</dbReference>
<dbReference type="SUPFAM" id="SSF50022">
    <property type="entry name" value="ISP domain"/>
    <property type="match status" value="1"/>
</dbReference>
<dbReference type="Gene3D" id="2.102.10.10">
    <property type="entry name" value="Rieske [2Fe-2S] iron-sulphur domain"/>
    <property type="match status" value="1"/>
</dbReference>
<accession>A0ABV2Q5N9</accession>
<keyword evidence="4" id="KW-0411">Iron-sulfur</keyword>
<evidence type="ECO:0000256" key="2">
    <source>
        <dbReference type="ARBA" id="ARBA00022723"/>
    </source>
</evidence>
<keyword evidence="7" id="KW-1185">Reference proteome</keyword>
<dbReference type="InterPro" id="IPR017941">
    <property type="entry name" value="Rieske_2Fe-2S"/>
</dbReference>
<evidence type="ECO:0000256" key="1">
    <source>
        <dbReference type="ARBA" id="ARBA00022714"/>
    </source>
</evidence>
<protein>
    <submittedName>
        <fullName evidence="6">Nitrite reductase/ring-hydroxylating ferredoxin subunit</fullName>
    </submittedName>
</protein>
<dbReference type="PANTHER" id="PTHR40261">
    <property type="match status" value="1"/>
</dbReference>
<dbReference type="CDD" id="cd03467">
    <property type="entry name" value="Rieske"/>
    <property type="match status" value="1"/>
</dbReference>
<dbReference type="EMBL" id="JBEPSH010000003">
    <property type="protein sequence ID" value="MET4576353.1"/>
    <property type="molecule type" value="Genomic_DNA"/>
</dbReference>